<keyword evidence="5 6" id="KW-0819">tRNA processing</keyword>
<evidence type="ECO:0000313" key="8">
    <source>
        <dbReference type="EMBL" id="MQO54504.1"/>
    </source>
</evidence>
<name>A0A6A7VI82_9BACT</name>
<dbReference type="PROSITE" id="PS00092">
    <property type="entry name" value="N6_MTASE"/>
    <property type="match status" value="1"/>
</dbReference>
<comment type="subcellular location">
    <subcellularLocation>
        <location evidence="6">Cytoplasm</location>
    </subcellularLocation>
</comment>
<keyword evidence="2 6" id="KW-0489">Methyltransferase</keyword>
<dbReference type="InterPro" id="IPR050210">
    <property type="entry name" value="tRNA_Adenine-N(6)_MTase"/>
</dbReference>
<reference evidence="8 9" key="1">
    <citation type="submission" date="2019-09" db="EMBL/GenBank/DDBJ databases">
        <title>Distinct polysaccharide growth profiles of human intestinal Prevotella copri isolates.</title>
        <authorList>
            <person name="Fehlner-Peach H."/>
            <person name="Magnabosco C."/>
            <person name="Raghavan V."/>
            <person name="Scher J.U."/>
            <person name="Tett A."/>
            <person name="Cox L.M."/>
            <person name="Gottsegen C."/>
            <person name="Watters A."/>
            <person name="Wiltshire- Gordon J.D."/>
            <person name="Segata N."/>
            <person name="Bonneau R."/>
            <person name="Littman D.R."/>
        </authorList>
    </citation>
    <scope>NUCLEOTIDE SEQUENCE [LARGE SCALE GENOMIC DNA]</scope>
    <source>
        <strain evidence="8 9">BVe41219</strain>
    </source>
</reference>
<evidence type="ECO:0000256" key="1">
    <source>
        <dbReference type="ARBA" id="ARBA00022490"/>
    </source>
</evidence>
<dbReference type="AlphaFoldDB" id="A0A6A7VI82"/>
<dbReference type="EMBL" id="VZAZ01000007">
    <property type="protein sequence ID" value="MQO54504.1"/>
    <property type="molecule type" value="Genomic_DNA"/>
</dbReference>
<gene>
    <name evidence="8" type="ORF">F7D42_02025</name>
</gene>
<accession>A0A6A7VI82</accession>
<dbReference type="Proteomes" id="UP000358159">
    <property type="component" value="Unassembled WGS sequence"/>
</dbReference>
<dbReference type="EC" id="2.1.1.223" evidence="6"/>
<evidence type="ECO:0000256" key="3">
    <source>
        <dbReference type="ARBA" id="ARBA00022679"/>
    </source>
</evidence>
<feature type="domain" description="Methyltransferase small" evidence="7">
    <location>
        <begin position="33"/>
        <end position="119"/>
    </location>
</feature>
<dbReference type="Pfam" id="PF05175">
    <property type="entry name" value="MTS"/>
    <property type="match status" value="1"/>
</dbReference>
<evidence type="ECO:0000256" key="2">
    <source>
        <dbReference type="ARBA" id="ARBA00022603"/>
    </source>
</evidence>
<dbReference type="HAMAP" id="MF_01872">
    <property type="entry name" value="tRNA_methyltr_YfiC"/>
    <property type="match status" value="1"/>
</dbReference>
<dbReference type="PANTHER" id="PTHR47739:SF1">
    <property type="entry name" value="TRNA1(VAL) (ADENINE(37)-N6)-METHYLTRANSFERASE"/>
    <property type="match status" value="1"/>
</dbReference>
<evidence type="ECO:0000259" key="7">
    <source>
        <dbReference type="Pfam" id="PF05175"/>
    </source>
</evidence>
<proteinExistence type="inferred from homology"/>
<dbReference type="InterPro" id="IPR022882">
    <property type="entry name" value="tRNA_adenine-N6_MeTrfase"/>
</dbReference>
<dbReference type="InterPro" id="IPR002052">
    <property type="entry name" value="DNA_methylase_N6_adenine_CS"/>
</dbReference>
<dbReference type="InterPro" id="IPR029063">
    <property type="entry name" value="SAM-dependent_MTases_sf"/>
</dbReference>
<dbReference type="GO" id="GO:0032259">
    <property type="term" value="P:methylation"/>
    <property type="evidence" value="ECO:0007669"/>
    <property type="project" value="UniProtKB-KW"/>
</dbReference>
<evidence type="ECO:0000313" key="9">
    <source>
        <dbReference type="Proteomes" id="UP000358159"/>
    </source>
</evidence>
<comment type="function">
    <text evidence="6">Specifically methylates the adenine in position 37 of tRNA(1)(Val) (anticodon cmo5UAC).</text>
</comment>
<dbReference type="RefSeq" id="WP_153094107.1">
    <property type="nucleotide sequence ID" value="NZ_VZAK01000031.1"/>
</dbReference>
<dbReference type="GO" id="GO:0005737">
    <property type="term" value="C:cytoplasm"/>
    <property type="evidence" value="ECO:0007669"/>
    <property type="project" value="UniProtKB-SubCell"/>
</dbReference>
<evidence type="ECO:0000256" key="6">
    <source>
        <dbReference type="HAMAP-Rule" id="MF_01872"/>
    </source>
</evidence>
<dbReference type="CDD" id="cd02440">
    <property type="entry name" value="AdoMet_MTases"/>
    <property type="match status" value="1"/>
</dbReference>
<evidence type="ECO:0000256" key="5">
    <source>
        <dbReference type="ARBA" id="ARBA00022694"/>
    </source>
</evidence>
<comment type="catalytic activity">
    <reaction evidence="6">
        <text>adenosine(37) in tRNA1(Val) + S-adenosyl-L-methionine = N(6)-methyladenosine(37) in tRNA1(Val) + S-adenosyl-L-homocysteine + H(+)</text>
        <dbReference type="Rhea" id="RHEA:43160"/>
        <dbReference type="Rhea" id="RHEA-COMP:10369"/>
        <dbReference type="Rhea" id="RHEA-COMP:10370"/>
        <dbReference type="ChEBI" id="CHEBI:15378"/>
        <dbReference type="ChEBI" id="CHEBI:57856"/>
        <dbReference type="ChEBI" id="CHEBI:59789"/>
        <dbReference type="ChEBI" id="CHEBI:74411"/>
        <dbReference type="ChEBI" id="CHEBI:74449"/>
        <dbReference type="EC" id="2.1.1.223"/>
    </reaction>
</comment>
<dbReference type="GO" id="GO:0003676">
    <property type="term" value="F:nucleic acid binding"/>
    <property type="evidence" value="ECO:0007669"/>
    <property type="project" value="InterPro"/>
</dbReference>
<comment type="similarity">
    <text evidence="6">Belongs to the methyltransferase superfamily. tRNA (adenine-N(6)-)-methyltransferase family.</text>
</comment>
<dbReference type="Gene3D" id="3.40.50.150">
    <property type="entry name" value="Vaccinia Virus protein VP39"/>
    <property type="match status" value="1"/>
</dbReference>
<sequence>MGNFRFKQFEIEQDRCAMKVGTDGVLLGAWAQGGRRILDIGSGTGLISLMMAQRFPEAEVVGIDMDADACGQARENVMASPFRDRVEIKCCRLQDFGGAGVFDAIVSNPPFFVDSLKNPDSKRTMARHTDSLPFRDLFAGVKRLLSDDGIFSAIVPVEVVEQFVAESCILGFYLIRKCGVKTVERKQPKRFMLSFAKHRISPYEEHVETMMDSQGNRSEWYRKITEEFYLSE</sequence>
<organism evidence="8 9">
    <name type="scientific">Segatella copri</name>
    <dbReference type="NCBI Taxonomy" id="165179"/>
    <lineage>
        <taxon>Bacteria</taxon>
        <taxon>Pseudomonadati</taxon>
        <taxon>Bacteroidota</taxon>
        <taxon>Bacteroidia</taxon>
        <taxon>Bacteroidales</taxon>
        <taxon>Prevotellaceae</taxon>
        <taxon>Segatella</taxon>
    </lineage>
</organism>
<evidence type="ECO:0000256" key="4">
    <source>
        <dbReference type="ARBA" id="ARBA00022691"/>
    </source>
</evidence>
<dbReference type="SUPFAM" id="SSF53335">
    <property type="entry name" value="S-adenosyl-L-methionine-dependent methyltransferases"/>
    <property type="match status" value="1"/>
</dbReference>
<keyword evidence="3 6" id="KW-0808">Transferase</keyword>
<dbReference type="GO" id="GO:0016430">
    <property type="term" value="F:tRNA (adenine-N6)-methyltransferase activity"/>
    <property type="evidence" value="ECO:0007669"/>
    <property type="project" value="UniProtKB-UniRule"/>
</dbReference>
<comment type="caution">
    <text evidence="8">The sequence shown here is derived from an EMBL/GenBank/DDBJ whole genome shotgun (WGS) entry which is preliminary data.</text>
</comment>
<protein>
    <recommendedName>
        <fullName evidence="6">tRNA1(Val) (adenine(37)-N6)-methyltransferase</fullName>
        <ecNumber evidence="6">2.1.1.223</ecNumber>
    </recommendedName>
    <alternativeName>
        <fullName evidence="6">tRNA m6A37 methyltransferase</fullName>
    </alternativeName>
</protein>
<dbReference type="InterPro" id="IPR007848">
    <property type="entry name" value="Small_mtfrase_dom"/>
</dbReference>
<dbReference type="GO" id="GO:0008033">
    <property type="term" value="P:tRNA processing"/>
    <property type="evidence" value="ECO:0007669"/>
    <property type="project" value="UniProtKB-UniRule"/>
</dbReference>
<keyword evidence="4 6" id="KW-0949">S-adenosyl-L-methionine</keyword>
<dbReference type="PANTHER" id="PTHR47739">
    <property type="entry name" value="TRNA1(VAL) (ADENINE(37)-N6)-METHYLTRANSFERASE"/>
    <property type="match status" value="1"/>
</dbReference>
<keyword evidence="1 6" id="KW-0963">Cytoplasm</keyword>